<evidence type="ECO:0000313" key="7">
    <source>
        <dbReference type="EMBL" id="KAK7443755.1"/>
    </source>
</evidence>
<dbReference type="Gene3D" id="3.50.50.60">
    <property type="entry name" value="FAD/NAD(P)-binding domain"/>
    <property type="match status" value="1"/>
</dbReference>
<dbReference type="SUPFAM" id="SSF54373">
    <property type="entry name" value="FAD-linked reductases, C-terminal domain"/>
    <property type="match status" value="1"/>
</dbReference>
<dbReference type="Pfam" id="PF01494">
    <property type="entry name" value="FAD_binding_3"/>
    <property type="match status" value="1"/>
</dbReference>
<evidence type="ECO:0000256" key="1">
    <source>
        <dbReference type="ARBA" id="ARBA00007992"/>
    </source>
</evidence>
<gene>
    <name evidence="7" type="ORF">VKT23_015538</name>
</gene>
<name>A0ABR1J0N8_9AGAR</name>
<evidence type="ECO:0000313" key="8">
    <source>
        <dbReference type="Proteomes" id="UP001498398"/>
    </source>
</evidence>
<comment type="caution">
    <text evidence="7">The sequence shown here is derived from an EMBL/GenBank/DDBJ whole genome shotgun (WGS) entry which is preliminary data.</text>
</comment>
<evidence type="ECO:0000256" key="5">
    <source>
        <dbReference type="ARBA" id="ARBA00023033"/>
    </source>
</evidence>
<dbReference type="PRINTS" id="PR00420">
    <property type="entry name" value="RNGMNOXGNASE"/>
</dbReference>
<dbReference type="InterPro" id="IPR002938">
    <property type="entry name" value="FAD-bd"/>
</dbReference>
<evidence type="ECO:0000256" key="3">
    <source>
        <dbReference type="ARBA" id="ARBA00022827"/>
    </source>
</evidence>
<feature type="domain" description="FAD-binding" evidence="6">
    <location>
        <begin position="5"/>
        <end position="175"/>
    </location>
</feature>
<dbReference type="Gene3D" id="3.30.9.30">
    <property type="match status" value="1"/>
</dbReference>
<keyword evidence="2" id="KW-0285">Flavoprotein</keyword>
<dbReference type="PANTHER" id="PTHR13789">
    <property type="entry name" value="MONOOXYGENASE"/>
    <property type="match status" value="1"/>
</dbReference>
<dbReference type="PANTHER" id="PTHR13789:SF147">
    <property type="entry name" value="PUTATIVE (AFU_ORTHOLOGUE AFUA_2G01950)-RELATED"/>
    <property type="match status" value="1"/>
</dbReference>
<reference evidence="7 8" key="1">
    <citation type="submission" date="2024-01" db="EMBL/GenBank/DDBJ databases">
        <title>A draft genome for the cacao thread blight pathogen Marasmiellus scandens.</title>
        <authorList>
            <person name="Baruah I.K."/>
            <person name="Leung J."/>
            <person name="Bukari Y."/>
            <person name="Amoako-Attah I."/>
            <person name="Meinhardt L.W."/>
            <person name="Bailey B.A."/>
            <person name="Cohen S.P."/>
        </authorList>
    </citation>
    <scope>NUCLEOTIDE SEQUENCE [LARGE SCALE GENOMIC DNA]</scope>
    <source>
        <strain evidence="7 8">GH-19</strain>
    </source>
</reference>
<evidence type="ECO:0000256" key="2">
    <source>
        <dbReference type="ARBA" id="ARBA00022630"/>
    </source>
</evidence>
<dbReference type="InterPro" id="IPR050493">
    <property type="entry name" value="FAD-dep_Monooxygenase_BioMet"/>
</dbReference>
<keyword evidence="3" id="KW-0274">FAD</keyword>
<keyword evidence="8" id="KW-1185">Reference proteome</keyword>
<keyword evidence="4" id="KW-0560">Oxidoreductase</keyword>
<keyword evidence="5" id="KW-0503">Monooxygenase</keyword>
<evidence type="ECO:0000259" key="6">
    <source>
        <dbReference type="Pfam" id="PF01494"/>
    </source>
</evidence>
<comment type="similarity">
    <text evidence="1">Belongs to the paxM FAD-dependent monooxygenase family.</text>
</comment>
<dbReference type="Proteomes" id="UP001498398">
    <property type="component" value="Unassembled WGS sequence"/>
</dbReference>
<protein>
    <recommendedName>
        <fullName evidence="6">FAD-binding domain-containing protein</fullName>
    </recommendedName>
</protein>
<sequence length="329" mass="36468">MDLKFAVIGCGMAGLTTALSLAKNGFKNITVYEMASDLGFVGAGMQIAPNMARLLNHLGVWEDIKAEAVPLESASIREGSTDKELAHIDTGSIRDIYGYPHMVGHRASLTDTLYKECQKQPSIRFQFSAAVDHVLSWGSKPKIHITDQRSGSCYEHEVDIVLACDGVKSVIRAQMLKSLGVTANVEDTGQAAYRIMLHRDQLQDDPDLLQLINSEAATRWIGEGRLIIAYPISNKAIYNISTIQPDTHFSEAPSIAYTTRGSKSEMLAVFSDFCPRVQRLLQIVPEDTVCEWKLRVHSPLLRGSMGILLLSGMLVTPHFHTWDREQLKL</sequence>
<dbReference type="SUPFAM" id="SSF51905">
    <property type="entry name" value="FAD/NAD(P)-binding domain"/>
    <property type="match status" value="1"/>
</dbReference>
<proteinExistence type="inferred from homology"/>
<evidence type="ECO:0000256" key="4">
    <source>
        <dbReference type="ARBA" id="ARBA00023002"/>
    </source>
</evidence>
<dbReference type="InterPro" id="IPR036188">
    <property type="entry name" value="FAD/NAD-bd_sf"/>
</dbReference>
<dbReference type="EMBL" id="JBANRG010000053">
    <property type="protein sequence ID" value="KAK7443755.1"/>
    <property type="molecule type" value="Genomic_DNA"/>
</dbReference>
<accession>A0ABR1J0N8</accession>
<organism evidence="7 8">
    <name type="scientific">Marasmiellus scandens</name>
    <dbReference type="NCBI Taxonomy" id="2682957"/>
    <lineage>
        <taxon>Eukaryota</taxon>
        <taxon>Fungi</taxon>
        <taxon>Dikarya</taxon>
        <taxon>Basidiomycota</taxon>
        <taxon>Agaricomycotina</taxon>
        <taxon>Agaricomycetes</taxon>
        <taxon>Agaricomycetidae</taxon>
        <taxon>Agaricales</taxon>
        <taxon>Marasmiineae</taxon>
        <taxon>Omphalotaceae</taxon>
        <taxon>Marasmiellus</taxon>
    </lineage>
</organism>